<dbReference type="CDD" id="cd00118">
    <property type="entry name" value="LysM"/>
    <property type="match status" value="1"/>
</dbReference>
<accession>A0A376BM54</accession>
<protein>
    <submittedName>
        <fullName evidence="3">LysM domain/BON superfamily protein</fullName>
    </submittedName>
</protein>
<dbReference type="InterPro" id="IPR036779">
    <property type="entry name" value="LysM_dom_sf"/>
</dbReference>
<evidence type="ECO:0000313" key="4">
    <source>
        <dbReference type="Proteomes" id="UP000254209"/>
    </source>
</evidence>
<sequence length="425" mass="46799">MNKQIITLLCAAGIAISAPAFAKGLKVKPNAPKRYVVKQGDTLWGVSGKYLYRPHQWPSLWNMNRAKIRNPHLIYPGQVLYLTYVNGRPVLRVGKGASGRRSGFVKLRPHVRDMGSGYGIQTLDVDFYRLFMKHPQFVSDKELAHAPRIVAGPEGRDIYTATDRIYADGMVDAGEYLIFRVSQDLKDPITGKSLGKLVEFSGEAVTLNNNNSALAERDNTTALDGLKPKERAKLEAKLGSDEYYVKSDNAKKPTAVRSAVPMTIETAASEIQRGDYLIRKPDVLNMFNAMPHAPDGATEARIVSVMDGISEAGMGQTIILNKGTADGVDEGTVLSVYKGNRLVNTAWNNPDKKATKVVSLPTEEMGLVMVYRAGEHVSSAIVLESKNSVSAEDVLREPGQDLETFDDANFMRDGMIEGQKKFYQK</sequence>
<dbReference type="Gene3D" id="3.10.350.10">
    <property type="entry name" value="LysM domain"/>
    <property type="match status" value="1"/>
</dbReference>
<reference evidence="3 4" key="1">
    <citation type="submission" date="2018-06" db="EMBL/GenBank/DDBJ databases">
        <authorList>
            <consortium name="Pathogen Informatics"/>
            <person name="Doyle S."/>
        </authorList>
    </citation>
    <scope>NUCLEOTIDE SEQUENCE [LARGE SCALE GENOMIC DNA]</scope>
    <source>
        <strain evidence="3 4">NCTC10283</strain>
    </source>
</reference>
<feature type="domain" description="LysM" evidence="2">
    <location>
        <begin position="33"/>
        <end position="82"/>
    </location>
</feature>
<evidence type="ECO:0000259" key="2">
    <source>
        <dbReference type="PROSITE" id="PS51782"/>
    </source>
</evidence>
<dbReference type="AlphaFoldDB" id="A0A376BM54"/>
<gene>
    <name evidence="3" type="ORF">NCTC10283_00903</name>
</gene>
<proteinExistence type="predicted"/>
<dbReference type="RefSeq" id="WP_034294167.1">
    <property type="nucleotide sequence ID" value="NZ_CP091519.2"/>
</dbReference>
<keyword evidence="1" id="KW-0732">Signal</keyword>
<dbReference type="SMART" id="SM00257">
    <property type="entry name" value="LysM"/>
    <property type="match status" value="1"/>
</dbReference>
<keyword evidence="4" id="KW-1185">Reference proteome</keyword>
<dbReference type="SUPFAM" id="SSF54106">
    <property type="entry name" value="LysM domain"/>
    <property type="match status" value="1"/>
</dbReference>
<feature type="signal peptide" evidence="1">
    <location>
        <begin position="1"/>
        <end position="22"/>
    </location>
</feature>
<dbReference type="OrthoDB" id="9765158at2"/>
<name>A0A376BM54_9NEIS</name>
<organism evidence="3 4">
    <name type="scientific">Alysiella crassa</name>
    <dbReference type="NCBI Taxonomy" id="153491"/>
    <lineage>
        <taxon>Bacteria</taxon>
        <taxon>Pseudomonadati</taxon>
        <taxon>Pseudomonadota</taxon>
        <taxon>Betaproteobacteria</taxon>
        <taxon>Neisseriales</taxon>
        <taxon>Neisseriaceae</taxon>
        <taxon>Alysiella</taxon>
    </lineage>
</organism>
<dbReference type="InterPro" id="IPR052196">
    <property type="entry name" value="Bact_Kbp"/>
</dbReference>
<dbReference type="Pfam" id="PF01476">
    <property type="entry name" value="LysM"/>
    <property type="match status" value="1"/>
</dbReference>
<dbReference type="PANTHER" id="PTHR34700:SF4">
    <property type="entry name" value="PHAGE-LIKE ELEMENT PBSX PROTEIN XKDP"/>
    <property type="match status" value="1"/>
</dbReference>
<dbReference type="PROSITE" id="PS51782">
    <property type="entry name" value="LYSM"/>
    <property type="match status" value="1"/>
</dbReference>
<dbReference type="Proteomes" id="UP000254209">
    <property type="component" value="Unassembled WGS sequence"/>
</dbReference>
<evidence type="ECO:0000256" key="1">
    <source>
        <dbReference type="SAM" id="SignalP"/>
    </source>
</evidence>
<dbReference type="STRING" id="1120980.GCA_000745955_01888"/>
<dbReference type="EMBL" id="UFSO01000002">
    <property type="protein sequence ID" value="SSY70789.1"/>
    <property type="molecule type" value="Genomic_DNA"/>
</dbReference>
<dbReference type="InterPro" id="IPR018392">
    <property type="entry name" value="LysM"/>
</dbReference>
<feature type="chain" id="PRO_5016780593" evidence="1">
    <location>
        <begin position="23"/>
        <end position="425"/>
    </location>
</feature>
<evidence type="ECO:0000313" key="3">
    <source>
        <dbReference type="EMBL" id="SSY70789.1"/>
    </source>
</evidence>
<dbReference type="PANTHER" id="PTHR34700">
    <property type="entry name" value="POTASSIUM BINDING PROTEIN KBP"/>
    <property type="match status" value="1"/>
</dbReference>